<evidence type="ECO:0000313" key="2">
    <source>
        <dbReference type="Proteomes" id="UP001056120"/>
    </source>
</evidence>
<sequence>MALEVVQKDIIENGEDDKEMKWVCDSSLDHKGRLPLRSSTGTWKASCFIIAIELSERLSYFSMASNLITYLTKVMHQDLTTAAKTVNCWAGVTTSMPLLGGFIADAYAGRFLMIWLSSLIYLMVATSSTS</sequence>
<gene>
    <name evidence="1" type="ORF">L1987_75330</name>
</gene>
<evidence type="ECO:0000313" key="1">
    <source>
        <dbReference type="EMBL" id="KAI3705098.1"/>
    </source>
</evidence>
<keyword evidence="2" id="KW-1185">Reference proteome</keyword>
<comment type="caution">
    <text evidence="1">The sequence shown here is derived from an EMBL/GenBank/DDBJ whole genome shotgun (WGS) entry which is preliminary data.</text>
</comment>
<proteinExistence type="predicted"/>
<name>A0ACB9A5N1_9ASTR</name>
<protein>
    <submittedName>
        <fullName evidence="1">Uncharacterized protein</fullName>
    </submittedName>
</protein>
<accession>A0ACB9A5N1</accession>
<organism evidence="1 2">
    <name type="scientific">Smallanthus sonchifolius</name>
    <dbReference type="NCBI Taxonomy" id="185202"/>
    <lineage>
        <taxon>Eukaryota</taxon>
        <taxon>Viridiplantae</taxon>
        <taxon>Streptophyta</taxon>
        <taxon>Embryophyta</taxon>
        <taxon>Tracheophyta</taxon>
        <taxon>Spermatophyta</taxon>
        <taxon>Magnoliopsida</taxon>
        <taxon>eudicotyledons</taxon>
        <taxon>Gunneridae</taxon>
        <taxon>Pentapetalae</taxon>
        <taxon>asterids</taxon>
        <taxon>campanulids</taxon>
        <taxon>Asterales</taxon>
        <taxon>Asteraceae</taxon>
        <taxon>Asteroideae</taxon>
        <taxon>Heliantheae alliance</taxon>
        <taxon>Millerieae</taxon>
        <taxon>Smallanthus</taxon>
    </lineage>
</organism>
<reference evidence="2" key="1">
    <citation type="journal article" date="2022" name="Mol. Ecol. Resour.">
        <title>The genomes of chicory, endive, great burdock and yacon provide insights into Asteraceae palaeo-polyploidization history and plant inulin production.</title>
        <authorList>
            <person name="Fan W."/>
            <person name="Wang S."/>
            <person name="Wang H."/>
            <person name="Wang A."/>
            <person name="Jiang F."/>
            <person name="Liu H."/>
            <person name="Zhao H."/>
            <person name="Xu D."/>
            <person name="Zhang Y."/>
        </authorList>
    </citation>
    <scope>NUCLEOTIDE SEQUENCE [LARGE SCALE GENOMIC DNA]</scope>
    <source>
        <strain evidence="2">cv. Yunnan</strain>
    </source>
</reference>
<reference evidence="1 2" key="2">
    <citation type="journal article" date="2022" name="Mol. Ecol. Resour.">
        <title>The genomes of chicory, endive, great burdock and yacon provide insights into Asteraceae paleo-polyploidization history and plant inulin production.</title>
        <authorList>
            <person name="Fan W."/>
            <person name="Wang S."/>
            <person name="Wang H."/>
            <person name="Wang A."/>
            <person name="Jiang F."/>
            <person name="Liu H."/>
            <person name="Zhao H."/>
            <person name="Xu D."/>
            <person name="Zhang Y."/>
        </authorList>
    </citation>
    <scope>NUCLEOTIDE SEQUENCE [LARGE SCALE GENOMIC DNA]</scope>
    <source>
        <strain evidence="2">cv. Yunnan</strain>
        <tissue evidence="1">Leaves</tissue>
    </source>
</reference>
<dbReference type="EMBL" id="CM042042">
    <property type="protein sequence ID" value="KAI3705098.1"/>
    <property type="molecule type" value="Genomic_DNA"/>
</dbReference>
<dbReference type="Proteomes" id="UP001056120">
    <property type="component" value="Linkage Group LG25"/>
</dbReference>